<name>A0AA42BL08_9ALTE</name>
<feature type="region of interest" description="Disordered" evidence="3">
    <location>
        <begin position="808"/>
        <end position="865"/>
    </location>
</feature>
<gene>
    <name evidence="5" type="ORF">NLF92_04100</name>
</gene>
<dbReference type="Pfam" id="PF02412">
    <property type="entry name" value="TSP_3"/>
    <property type="match status" value="2"/>
</dbReference>
<evidence type="ECO:0000313" key="5">
    <source>
        <dbReference type="EMBL" id="MCP3428124.1"/>
    </source>
</evidence>
<dbReference type="PANTHER" id="PTHR10199:SF100">
    <property type="entry name" value="THROMBOSPONDIN, ISOFORM A"/>
    <property type="match status" value="1"/>
</dbReference>
<reference evidence="5" key="1">
    <citation type="submission" date="2022-07" db="EMBL/GenBank/DDBJ databases">
        <title>Characterization of the Novel Bacterium Alteromonas immobilis LMIT006 and Alteromonas gregis LMIT007.</title>
        <authorList>
            <person name="Lin X."/>
        </authorList>
    </citation>
    <scope>NUCLEOTIDE SEQUENCE</scope>
    <source>
        <strain evidence="5">LMIT007</strain>
    </source>
</reference>
<proteinExistence type="predicted"/>
<dbReference type="InterPro" id="IPR011050">
    <property type="entry name" value="Pectin_lyase_fold/virulence"/>
</dbReference>
<accession>A0AA42BL08</accession>
<dbReference type="InterPro" id="IPR006626">
    <property type="entry name" value="PbH1"/>
</dbReference>
<keyword evidence="2" id="KW-0106">Calcium</keyword>
<dbReference type="InterPro" id="IPR028974">
    <property type="entry name" value="TSP_type-3_rpt"/>
</dbReference>
<feature type="signal peptide" evidence="4">
    <location>
        <begin position="1"/>
        <end position="17"/>
    </location>
</feature>
<evidence type="ECO:0000313" key="6">
    <source>
        <dbReference type="Proteomes" id="UP001165413"/>
    </source>
</evidence>
<feature type="chain" id="PRO_5041285792" evidence="4">
    <location>
        <begin position="18"/>
        <end position="1255"/>
    </location>
</feature>
<feature type="compositionally biased region" description="Acidic residues" evidence="3">
    <location>
        <begin position="818"/>
        <end position="845"/>
    </location>
</feature>
<dbReference type="SUPFAM" id="SSF103647">
    <property type="entry name" value="TSP type-3 repeat"/>
    <property type="match status" value="3"/>
</dbReference>
<keyword evidence="1 4" id="KW-0732">Signal</keyword>
<dbReference type="SUPFAM" id="SSF51126">
    <property type="entry name" value="Pectin lyase-like"/>
    <property type="match status" value="1"/>
</dbReference>
<dbReference type="PANTHER" id="PTHR10199">
    <property type="entry name" value="THROMBOSPONDIN"/>
    <property type="match status" value="1"/>
</dbReference>
<evidence type="ECO:0000256" key="1">
    <source>
        <dbReference type="ARBA" id="ARBA00022729"/>
    </source>
</evidence>
<dbReference type="Gene3D" id="4.10.1080.10">
    <property type="entry name" value="TSP type-3 repeat"/>
    <property type="match status" value="2"/>
</dbReference>
<dbReference type="InterPro" id="IPR003367">
    <property type="entry name" value="Thrombospondin_3-like_rpt"/>
</dbReference>
<dbReference type="GO" id="GO:0007155">
    <property type="term" value="P:cell adhesion"/>
    <property type="evidence" value="ECO:0007669"/>
    <property type="project" value="InterPro"/>
</dbReference>
<comment type="caution">
    <text evidence="5">The sequence shown here is derived from an EMBL/GenBank/DDBJ whole genome shotgun (WGS) entry which is preliminary data.</text>
</comment>
<evidence type="ECO:0000256" key="2">
    <source>
        <dbReference type="ARBA" id="ARBA00022837"/>
    </source>
</evidence>
<dbReference type="Proteomes" id="UP001165413">
    <property type="component" value="Unassembled WGS sequence"/>
</dbReference>
<dbReference type="SMART" id="SM00710">
    <property type="entry name" value="PbH1"/>
    <property type="match status" value="5"/>
</dbReference>
<organism evidence="5 6">
    <name type="scientific">Opacimonas viscosa</name>
    <dbReference type="NCBI Taxonomy" id="2961944"/>
    <lineage>
        <taxon>Bacteria</taxon>
        <taxon>Pseudomonadati</taxon>
        <taxon>Pseudomonadota</taxon>
        <taxon>Gammaproteobacteria</taxon>
        <taxon>Alteromonadales</taxon>
        <taxon>Alteromonadaceae</taxon>
        <taxon>Opacimonas</taxon>
    </lineage>
</organism>
<sequence>MKKYILLLLAATSLVQAETFNVSTTAEFRIALSTAATNGEDDIINLADGIYKTTDDEKGTFIYFSIEENTLDIVGSSKISTILDGDNHDRVIFLQSLSKMVVFKNLSISNGYINEDIGTTEKSRKGAGIWIDTDFKLENVILNLNATDIARTGIHSKVGYFSAIYLHWDKSPRPRGTINNSIIEANRHLKTGYYAIGGRISINDSIIQNNQNGAISVEDGNEYKNLIIQNNTGFRTIGSCNNDWKILDSIIVNNNSGEFASVIDDGCSGSINDAYMENVKIIGNSGKSIFRTTVGMKIFNSIISNNISNDQLAMSVRNNNVISNTLINLDSGDISIGSETIITNSIFLQQGEITIGDYSQIRSSYVNESRVNGLFISLNNVFEGIRLGFINDNNYKLQVNSDLIDIGESYPKDFILPDFDADKSSRILGQGIDIGPYEFDVNRDSDDDGVTDINDIFPMISLGLLSDSDRDGAPDICDDSCTALGMTADTDDDNDSLLDTIDTYPLISIGELLDTDSDGAPDTCNEVCIDLGMAADSDDDNDGLTDVKELAINLDPLNSDSDNDGIFDADEQVSFELISTFPELAFNMYRIDESLSIDNAYIRLVAPSQCYVETSFNDKSDDQAQLSIPLHENAISGDYQISIQSAGISEKLSFTINNPEQDITTPMVTGYDISANSSSDIVEVLLQISGMDNGFGIDAPWINSTRLTHTVHVGDAPSNYVGHVSYLEDVMLKDDIYEIRTAHDLSDLALLYKEAPTINYVRICEQSYNGVEYTVDTDGDNAVDEFDIAPNNPAVWIDVDKDSLGNSIDNCPLIQNPEQEDFDSDGAGDVCDNDDDNDGLNDDLDAFPLNSSEQTDSDGDGLGDNYELFNDLDRLNPDFDADGLKDGAEIELGTNPKLADSDDDGVIDGKDKFPLISIGELLDTDSDGAPDECDEACLALGMTSDRDGIPAYTYIESDNFAFASLTPTAKVIVTGSQGDNFFDIARYVDEVSVVGQTFLFSGSSEVDGVMIQPGVKYDLTNLKGSIDKLYFSGPLSEYVNSILLDTATGVMQLSRLTDIGEEIVQFIATASAADELVFTDGAISTADIKAAVTSGTPLTDLTLDTTSKALDAKVTTGATVKHIVLDNNGAGVMALGPNISTLISGSSGVDQIYVPAGSNVDASNLKSGQDELYVEGNRTDYYKSFDNSGNIVMTRDVIIETRVVTESITVANGGNVATNDLIIFADQQVDTATLKSRIGTIDKSLLPPAIPNLGI</sequence>
<dbReference type="AlphaFoldDB" id="A0AA42BL08"/>
<dbReference type="GO" id="GO:0005509">
    <property type="term" value="F:calcium ion binding"/>
    <property type="evidence" value="ECO:0007669"/>
    <property type="project" value="InterPro"/>
</dbReference>
<evidence type="ECO:0000256" key="3">
    <source>
        <dbReference type="SAM" id="MobiDB-lite"/>
    </source>
</evidence>
<evidence type="ECO:0000256" key="4">
    <source>
        <dbReference type="SAM" id="SignalP"/>
    </source>
</evidence>
<dbReference type="RefSeq" id="WP_254099173.1">
    <property type="nucleotide sequence ID" value="NZ_JANATA010000004.1"/>
</dbReference>
<dbReference type="EMBL" id="JANATA010000004">
    <property type="protein sequence ID" value="MCP3428124.1"/>
    <property type="molecule type" value="Genomic_DNA"/>
</dbReference>
<keyword evidence="6" id="KW-1185">Reference proteome</keyword>
<protein>
    <submittedName>
        <fullName evidence="5">MSCRAMM family adhesin SdrC</fullName>
    </submittedName>
</protein>